<dbReference type="PANTHER" id="PTHR44051:SF9">
    <property type="entry name" value="GLUTATHIONE S-TRANSFERASE 1"/>
    <property type="match status" value="1"/>
</dbReference>
<accession>A0ABV0J681</accession>
<dbReference type="Pfam" id="PF00043">
    <property type="entry name" value="GST_C"/>
    <property type="match status" value="1"/>
</dbReference>
<dbReference type="InterPro" id="IPR040079">
    <property type="entry name" value="Glutathione_S-Trfase"/>
</dbReference>
<dbReference type="Pfam" id="PF02798">
    <property type="entry name" value="GST_N"/>
    <property type="match status" value="1"/>
</dbReference>
<dbReference type="CDD" id="cd03046">
    <property type="entry name" value="GST_N_GTT1_like"/>
    <property type="match status" value="1"/>
</dbReference>
<dbReference type="RefSeq" id="WP_206755444.1">
    <property type="nucleotide sequence ID" value="NZ_JAMPKM010000004.1"/>
</dbReference>
<evidence type="ECO:0000256" key="1">
    <source>
        <dbReference type="RuleBase" id="RU003494"/>
    </source>
</evidence>
<comment type="similarity">
    <text evidence="1">Belongs to the GST superfamily.</text>
</comment>
<dbReference type="InterPro" id="IPR010987">
    <property type="entry name" value="Glutathione-S-Trfase_C-like"/>
</dbReference>
<dbReference type="Gene3D" id="3.40.30.10">
    <property type="entry name" value="Glutaredoxin"/>
    <property type="match status" value="1"/>
</dbReference>
<organism evidence="4 5">
    <name type="scientific">Trichocoleus desertorum GB2-A4</name>
    <dbReference type="NCBI Taxonomy" id="2933944"/>
    <lineage>
        <taxon>Bacteria</taxon>
        <taxon>Bacillati</taxon>
        <taxon>Cyanobacteriota</taxon>
        <taxon>Cyanophyceae</taxon>
        <taxon>Leptolyngbyales</taxon>
        <taxon>Trichocoleusaceae</taxon>
        <taxon>Trichocoleus</taxon>
    </lineage>
</organism>
<dbReference type="SUPFAM" id="SSF47616">
    <property type="entry name" value="GST C-terminal domain-like"/>
    <property type="match status" value="1"/>
</dbReference>
<gene>
    <name evidence="4" type="ORF">NC998_09260</name>
</gene>
<dbReference type="PROSITE" id="PS50404">
    <property type="entry name" value="GST_NTER"/>
    <property type="match status" value="1"/>
</dbReference>
<dbReference type="InterPro" id="IPR036282">
    <property type="entry name" value="Glutathione-S-Trfase_C_sf"/>
</dbReference>
<sequence>MNEYRRCYTQSEVPPYRCYMLTVHHLNVSQSERVVWLLEELELPYELKVYQRDPSTQFAPEELRSIHPIGSAPVLCDGEVVLAESGAILEYVLARYGDGRLIVPVTAPQYPDYLYWFHYANASLMNQMSLHWIATMAAGADSGSPLLRMLQERRDRHLQWVETRLSQVPYFAGDEFTAADIMMHFPFGTMKAFYNVGLDNRPNIQAWLARISQRAAYQRAIKVAGHEQDPALEWSETREVF</sequence>
<feature type="domain" description="GST N-terminal" evidence="2">
    <location>
        <begin position="18"/>
        <end position="100"/>
    </location>
</feature>
<dbReference type="SFLD" id="SFLDS00019">
    <property type="entry name" value="Glutathione_Transferase_(cytos"/>
    <property type="match status" value="1"/>
</dbReference>
<dbReference type="EMBL" id="JAMPKM010000004">
    <property type="protein sequence ID" value="MEP0817284.1"/>
    <property type="molecule type" value="Genomic_DNA"/>
</dbReference>
<dbReference type="PANTHER" id="PTHR44051">
    <property type="entry name" value="GLUTATHIONE S-TRANSFERASE-RELATED"/>
    <property type="match status" value="1"/>
</dbReference>
<dbReference type="Gene3D" id="1.20.1050.10">
    <property type="match status" value="1"/>
</dbReference>
<evidence type="ECO:0000313" key="5">
    <source>
        <dbReference type="Proteomes" id="UP001464891"/>
    </source>
</evidence>
<evidence type="ECO:0000313" key="4">
    <source>
        <dbReference type="EMBL" id="MEP0817284.1"/>
    </source>
</evidence>
<comment type="caution">
    <text evidence="4">The sequence shown here is derived from an EMBL/GenBank/DDBJ whole genome shotgun (WGS) entry which is preliminary data.</text>
</comment>
<dbReference type="SUPFAM" id="SSF52833">
    <property type="entry name" value="Thioredoxin-like"/>
    <property type="match status" value="1"/>
</dbReference>
<dbReference type="InterPro" id="IPR004046">
    <property type="entry name" value="GST_C"/>
</dbReference>
<evidence type="ECO:0000259" key="2">
    <source>
        <dbReference type="PROSITE" id="PS50404"/>
    </source>
</evidence>
<dbReference type="Proteomes" id="UP001464891">
    <property type="component" value="Unassembled WGS sequence"/>
</dbReference>
<dbReference type="PROSITE" id="PS50405">
    <property type="entry name" value="GST_CTER"/>
    <property type="match status" value="1"/>
</dbReference>
<name>A0ABV0J681_9CYAN</name>
<dbReference type="InterPro" id="IPR036249">
    <property type="entry name" value="Thioredoxin-like_sf"/>
</dbReference>
<dbReference type="SFLD" id="SFLDG01150">
    <property type="entry name" value="Main.1:_Beta-like"/>
    <property type="match status" value="1"/>
</dbReference>
<protein>
    <submittedName>
        <fullName evidence="4">Glutathione S-transferase</fullName>
    </submittedName>
</protein>
<proteinExistence type="inferred from homology"/>
<dbReference type="InterPro" id="IPR004045">
    <property type="entry name" value="Glutathione_S-Trfase_N"/>
</dbReference>
<keyword evidence="5" id="KW-1185">Reference proteome</keyword>
<dbReference type="SFLD" id="SFLDG00358">
    <property type="entry name" value="Main_(cytGST)"/>
    <property type="match status" value="1"/>
</dbReference>
<reference evidence="4 5" key="1">
    <citation type="submission" date="2022-04" db="EMBL/GenBank/DDBJ databases">
        <title>Positive selection, recombination, and allopatry shape intraspecific diversity of widespread and dominant cyanobacteria.</title>
        <authorList>
            <person name="Wei J."/>
            <person name="Shu W."/>
            <person name="Hu C."/>
        </authorList>
    </citation>
    <scope>NUCLEOTIDE SEQUENCE [LARGE SCALE GENOMIC DNA]</scope>
    <source>
        <strain evidence="4 5">GB2-A4</strain>
    </source>
</reference>
<feature type="domain" description="GST C-terminal" evidence="3">
    <location>
        <begin position="106"/>
        <end position="232"/>
    </location>
</feature>
<evidence type="ECO:0000259" key="3">
    <source>
        <dbReference type="PROSITE" id="PS50405"/>
    </source>
</evidence>